<feature type="chain" id="PRO_5016450262" evidence="1">
    <location>
        <begin position="22"/>
        <end position="68"/>
    </location>
</feature>
<dbReference type="EMBL" id="QLTK01000005">
    <property type="protein sequence ID" value="RAS35583.1"/>
    <property type="molecule type" value="Genomic_DNA"/>
</dbReference>
<accession>A0A329CL59</accession>
<keyword evidence="1" id="KW-0732">Signal</keyword>
<dbReference type="Pfam" id="PF13663">
    <property type="entry name" value="DUF4148"/>
    <property type="match status" value="1"/>
</dbReference>
<gene>
    <name evidence="2" type="ORF">BX591_105302</name>
</gene>
<sequence length="68" mass="7439">MKKSITTLFLALSAIAGVAQADVTTNVDQNRTQVHRQQGKTRAEVRNELAQAQKDEQIAALANLYRGS</sequence>
<evidence type="ECO:0000313" key="3">
    <source>
        <dbReference type="Proteomes" id="UP000248918"/>
    </source>
</evidence>
<name>A0A329CL59_9BURK</name>
<reference evidence="2 3" key="1">
    <citation type="submission" date="2018-06" db="EMBL/GenBank/DDBJ databases">
        <title>Genomic Encyclopedia of Type Strains, Phase III (KMG-III): the genomes of soil and plant-associated and newly described type strains.</title>
        <authorList>
            <person name="Whitman W."/>
        </authorList>
    </citation>
    <scope>NUCLEOTIDE SEQUENCE [LARGE SCALE GENOMIC DNA]</scope>
    <source>
        <strain evidence="2 3">LMG 23644</strain>
    </source>
</reference>
<dbReference type="AlphaFoldDB" id="A0A329CL59"/>
<dbReference type="OrthoDB" id="9115139at2"/>
<feature type="signal peptide" evidence="1">
    <location>
        <begin position="1"/>
        <end position="21"/>
    </location>
</feature>
<dbReference type="Proteomes" id="UP000248918">
    <property type="component" value="Unassembled WGS sequence"/>
</dbReference>
<protein>
    <submittedName>
        <fullName evidence="2">Uncharacterized protein DUF4148</fullName>
    </submittedName>
</protein>
<dbReference type="RefSeq" id="WP_111931497.1">
    <property type="nucleotide sequence ID" value="NZ_CADFFP010000006.1"/>
</dbReference>
<evidence type="ECO:0000313" key="2">
    <source>
        <dbReference type="EMBL" id="RAS35583.1"/>
    </source>
</evidence>
<dbReference type="InterPro" id="IPR025421">
    <property type="entry name" value="DUF4148"/>
</dbReference>
<organism evidence="2 3">
    <name type="scientific">Paraburkholderia bryophila</name>
    <dbReference type="NCBI Taxonomy" id="420952"/>
    <lineage>
        <taxon>Bacteria</taxon>
        <taxon>Pseudomonadati</taxon>
        <taxon>Pseudomonadota</taxon>
        <taxon>Betaproteobacteria</taxon>
        <taxon>Burkholderiales</taxon>
        <taxon>Burkholderiaceae</taxon>
        <taxon>Paraburkholderia</taxon>
    </lineage>
</organism>
<proteinExistence type="predicted"/>
<comment type="caution">
    <text evidence="2">The sequence shown here is derived from an EMBL/GenBank/DDBJ whole genome shotgun (WGS) entry which is preliminary data.</text>
</comment>
<evidence type="ECO:0000256" key="1">
    <source>
        <dbReference type="SAM" id="SignalP"/>
    </source>
</evidence>